<proteinExistence type="predicted"/>
<dbReference type="SUPFAM" id="SSF55424">
    <property type="entry name" value="FAD/NAD-linked reductases, dimerisation (C-terminal) domain"/>
    <property type="match status" value="1"/>
</dbReference>
<dbReference type="AlphaFoldDB" id="A0A1J5PYM6"/>
<evidence type="ECO:0000313" key="1">
    <source>
        <dbReference type="EMBL" id="OIQ72676.1"/>
    </source>
</evidence>
<organism evidence="1">
    <name type="scientific">mine drainage metagenome</name>
    <dbReference type="NCBI Taxonomy" id="410659"/>
    <lineage>
        <taxon>unclassified sequences</taxon>
        <taxon>metagenomes</taxon>
        <taxon>ecological metagenomes</taxon>
    </lineage>
</organism>
<accession>A0A1J5PYM6</accession>
<dbReference type="InterPro" id="IPR016156">
    <property type="entry name" value="FAD/NAD-linked_Rdtase_dimer_sf"/>
</dbReference>
<comment type="caution">
    <text evidence="1">The sequence shown here is derived from an EMBL/GenBank/DDBJ whole genome shotgun (WGS) entry which is preliminary data.</text>
</comment>
<sequence>MGGEYTVDELINTMYPHPTLNEVFPEAARAVYGRALNM</sequence>
<evidence type="ECO:0008006" key="2">
    <source>
        <dbReference type="Google" id="ProtNLM"/>
    </source>
</evidence>
<reference evidence="1" key="1">
    <citation type="submission" date="2016-10" db="EMBL/GenBank/DDBJ databases">
        <title>Sequence of Gallionella enrichment culture.</title>
        <authorList>
            <person name="Poehlein A."/>
            <person name="Muehling M."/>
            <person name="Daniel R."/>
        </authorList>
    </citation>
    <scope>NUCLEOTIDE SEQUENCE</scope>
</reference>
<protein>
    <recommendedName>
        <fullName evidence="2">Dihydrolipoyl dehydrogenase</fullName>
    </recommendedName>
</protein>
<dbReference type="Gene3D" id="3.30.390.30">
    <property type="match status" value="1"/>
</dbReference>
<dbReference type="EMBL" id="MLJW01003172">
    <property type="protein sequence ID" value="OIQ72676.1"/>
    <property type="molecule type" value="Genomic_DNA"/>
</dbReference>
<name>A0A1J5PYM6_9ZZZZ</name>
<gene>
    <name evidence="1" type="ORF">GALL_456930</name>
</gene>